<evidence type="ECO:0000313" key="2">
    <source>
        <dbReference type="EMBL" id="MCE2595827.1"/>
    </source>
</evidence>
<name>A0ABS8WCH6_9GAMM</name>
<dbReference type="Gene3D" id="3.10.180.10">
    <property type="entry name" value="2,3-Dihydroxybiphenyl 1,2-Dioxygenase, domain 1"/>
    <property type="match status" value="1"/>
</dbReference>
<protein>
    <submittedName>
        <fullName evidence="2">VOC family protein</fullName>
    </submittedName>
</protein>
<comment type="caution">
    <text evidence="2">The sequence shown here is derived from an EMBL/GenBank/DDBJ whole genome shotgun (WGS) entry which is preliminary data.</text>
</comment>
<organism evidence="2 3">
    <name type="scientific">Motilimonas cestriensis</name>
    <dbReference type="NCBI Taxonomy" id="2742685"/>
    <lineage>
        <taxon>Bacteria</taxon>
        <taxon>Pseudomonadati</taxon>
        <taxon>Pseudomonadota</taxon>
        <taxon>Gammaproteobacteria</taxon>
        <taxon>Alteromonadales</taxon>
        <taxon>Alteromonadales genera incertae sedis</taxon>
        <taxon>Motilimonas</taxon>
    </lineage>
</organism>
<evidence type="ECO:0000259" key="1">
    <source>
        <dbReference type="PROSITE" id="PS51819"/>
    </source>
</evidence>
<dbReference type="Proteomes" id="UP001201273">
    <property type="component" value="Unassembled WGS sequence"/>
</dbReference>
<feature type="domain" description="VOC" evidence="1">
    <location>
        <begin position="3"/>
        <end position="127"/>
    </location>
</feature>
<keyword evidence="3" id="KW-1185">Reference proteome</keyword>
<dbReference type="EMBL" id="JAIMJA010000013">
    <property type="protein sequence ID" value="MCE2595827.1"/>
    <property type="molecule type" value="Genomic_DNA"/>
</dbReference>
<dbReference type="PROSITE" id="PS51819">
    <property type="entry name" value="VOC"/>
    <property type="match status" value="1"/>
</dbReference>
<dbReference type="InterPro" id="IPR037523">
    <property type="entry name" value="VOC_core"/>
</dbReference>
<dbReference type="RefSeq" id="WP_233053491.1">
    <property type="nucleotide sequence ID" value="NZ_JAIMJA010000013.1"/>
</dbReference>
<gene>
    <name evidence="2" type="ORF">K6Y31_13525</name>
</gene>
<dbReference type="CDD" id="cd06587">
    <property type="entry name" value="VOC"/>
    <property type="match status" value="1"/>
</dbReference>
<dbReference type="InterPro" id="IPR029068">
    <property type="entry name" value="Glyas_Bleomycin-R_OHBP_Dase"/>
</dbReference>
<sequence length="140" mass="15895">MVRLEHLNLVIRDIPRALTFYQAAFPEWKIRDSGQSEWSGKPRNWAHFGCDDLYIAFADNGDQDGRDLAGHQVGLAHFAFETNDIKGVIARLTAAGFEIANPGVVHPYRQNVYFIDPDGHEVEFVQYFSDLVAQRNSTIE</sequence>
<accession>A0ABS8WCH6</accession>
<reference evidence="2 3" key="1">
    <citation type="journal article" date="2022" name="Environ. Microbiol. Rep.">
        <title>Eco-phylogenetic analyses reveal divergent evolution of vitamin B12 metabolism in the marine bacterial family 'Psychromonadaceae'.</title>
        <authorList>
            <person name="Jin X."/>
            <person name="Yang Y."/>
            <person name="Cao H."/>
            <person name="Gao B."/>
            <person name="Zhao Z."/>
        </authorList>
    </citation>
    <scope>NUCLEOTIDE SEQUENCE [LARGE SCALE GENOMIC DNA]</scope>
    <source>
        <strain evidence="2 3">MKS20</strain>
    </source>
</reference>
<dbReference type="InterPro" id="IPR004360">
    <property type="entry name" value="Glyas_Fos-R_dOase_dom"/>
</dbReference>
<evidence type="ECO:0000313" key="3">
    <source>
        <dbReference type="Proteomes" id="UP001201273"/>
    </source>
</evidence>
<proteinExistence type="predicted"/>
<dbReference type="Pfam" id="PF00903">
    <property type="entry name" value="Glyoxalase"/>
    <property type="match status" value="1"/>
</dbReference>
<dbReference type="SUPFAM" id="SSF54593">
    <property type="entry name" value="Glyoxalase/Bleomycin resistance protein/Dihydroxybiphenyl dioxygenase"/>
    <property type="match status" value="1"/>
</dbReference>